<evidence type="ECO:0000313" key="1">
    <source>
        <dbReference type="EMBL" id="EJB45927.1"/>
    </source>
</evidence>
<dbReference type="AlphaFoldDB" id="J0K5W2"/>
<accession>J0K5W2</accession>
<gene>
    <name evidence="1" type="ORF">HPHPA9_0068</name>
</gene>
<sequence>MSTKKIAVKMNKTTLRTNFINFIPYDSISLFFAFKHHLKA</sequence>
<comment type="caution">
    <text evidence="1">The sequence shown here is derived from an EMBL/GenBank/DDBJ whole genome shotgun (WGS) entry which is preliminary data.</text>
</comment>
<organism evidence="1 2">
    <name type="scientific">Helicobacter pylori Hp A-9</name>
    <dbReference type="NCBI Taxonomy" id="992034"/>
    <lineage>
        <taxon>Bacteria</taxon>
        <taxon>Pseudomonadati</taxon>
        <taxon>Campylobacterota</taxon>
        <taxon>Epsilonproteobacteria</taxon>
        <taxon>Campylobacterales</taxon>
        <taxon>Helicobacteraceae</taxon>
        <taxon>Helicobacter</taxon>
    </lineage>
</organism>
<name>J0K5W2_HELPX</name>
<protein>
    <submittedName>
        <fullName evidence="1">Uncharacterized protein</fullName>
    </submittedName>
</protein>
<evidence type="ECO:0000313" key="2">
    <source>
        <dbReference type="Proteomes" id="UP000005483"/>
    </source>
</evidence>
<proteinExistence type="predicted"/>
<reference evidence="1 2" key="1">
    <citation type="submission" date="2012-04" db="EMBL/GenBank/DDBJ databases">
        <title>Genome sequence of Helicobacter pylori Hp A-9.</title>
        <authorList>
            <person name="Blanchard T.G."/>
            <person name="Czinn S.J."/>
            <person name="McCracken C."/>
            <person name="Abolude K."/>
            <person name="Maroo A."/>
            <person name="Santana-Cruz I."/>
            <person name="Tallon L.J."/>
            <person name="Ficke F.W.F."/>
        </authorList>
    </citation>
    <scope>NUCLEOTIDE SEQUENCE [LARGE SCALE GENOMIC DNA]</scope>
    <source>
        <strain evidence="1 2">Hp A-9</strain>
    </source>
</reference>
<dbReference type="Proteomes" id="UP000005483">
    <property type="component" value="Unassembled WGS sequence"/>
</dbReference>
<dbReference type="EMBL" id="AKOC01000001">
    <property type="protein sequence ID" value="EJB45927.1"/>
    <property type="molecule type" value="Genomic_DNA"/>
</dbReference>